<feature type="transmembrane region" description="Helical" evidence="7">
    <location>
        <begin position="320"/>
        <end position="345"/>
    </location>
</feature>
<evidence type="ECO:0000256" key="2">
    <source>
        <dbReference type="ARBA" id="ARBA00022475"/>
    </source>
</evidence>
<evidence type="ECO:0000259" key="8">
    <source>
        <dbReference type="Pfam" id="PF02687"/>
    </source>
</evidence>
<keyword evidence="3 7" id="KW-0812">Transmembrane</keyword>
<feature type="transmembrane region" description="Helical" evidence="7">
    <location>
        <begin position="264"/>
        <end position="285"/>
    </location>
</feature>
<keyword evidence="2" id="KW-1003">Cell membrane</keyword>
<keyword evidence="5 7" id="KW-0472">Membrane</keyword>
<dbReference type="GO" id="GO:0005886">
    <property type="term" value="C:plasma membrane"/>
    <property type="evidence" value="ECO:0007669"/>
    <property type="project" value="UniProtKB-SubCell"/>
</dbReference>
<dbReference type="Proteomes" id="UP000650524">
    <property type="component" value="Unassembled WGS sequence"/>
</dbReference>
<feature type="transmembrane region" description="Helical" evidence="7">
    <location>
        <begin position="21"/>
        <end position="41"/>
    </location>
</feature>
<sequence length="412" mass="44691">MYYPYIIKELLHRHNRTLVNILGIAVGIALFVSINATSTAYKKAVSRPFKNLGADLIVQRAEERNMQGGRPPASMRGIRLPFSNQLISPRDLNGITQIEGIDVGSSALLLWEFEKQGFRTIMGVDLDQPDLLGPVKVRDWLKSGRFPEKQGEAVLEEHYARFQAIHLGDTFKISGSPFRVVGILEIKEGAQVAAANIYLPLGDAQALIKGGPEAVNILYLRLQNPSMLNKVKKQISKEVKGVSVSSSDSFLELMGGVSMISGRFSMIASVVALLGAVLLIMKTMLSNLVERSREIGILKAVGWTHGEIQKQLMGEAFLQALIGGILGILVGYVISYGMGFLSISIPVPWDLNPLPAMAKAEAATQAVRLPVSVSLGLAATSMALSLIVGCVTGYLLGRRTSKMKPADILRQL</sequence>
<evidence type="ECO:0000256" key="7">
    <source>
        <dbReference type="SAM" id="Phobius"/>
    </source>
</evidence>
<evidence type="ECO:0000313" key="11">
    <source>
        <dbReference type="Proteomes" id="UP000650524"/>
    </source>
</evidence>
<feature type="transmembrane region" description="Helical" evidence="7">
    <location>
        <begin position="375"/>
        <end position="396"/>
    </location>
</feature>
<dbReference type="InterPro" id="IPR050250">
    <property type="entry name" value="Macrolide_Exporter_MacB"/>
</dbReference>
<keyword evidence="4 7" id="KW-1133">Transmembrane helix</keyword>
<evidence type="ECO:0000313" key="10">
    <source>
        <dbReference type="EMBL" id="MBC8177073.1"/>
    </source>
</evidence>
<feature type="domain" description="MacB-like periplasmic core" evidence="9">
    <location>
        <begin position="17"/>
        <end position="236"/>
    </location>
</feature>
<dbReference type="InterPro" id="IPR025857">
    <property type="entry name" value="MacB_PCD"/>
</dbReference>
<protein>
    <submittedName>
        <fullName evidence="10">ABC transporter permease</fullName>
    </submittedName>
</protein>
<dbReference type="AlphaFoldDB" id="A0A8J6MY73"/>
<organism evidence="10 11">
    <name type="scientific">Candidatus Desulfacyla euxinica</name>
    <dbReference type="NCBI Taxonomy" id="2841693"/>
    <lineage>
        <taxon>Bacteria</taxon>
        <taxon>Deltaproteobacteria</taxon>
        <taxon>Candidatus Desulfacyla</taxon>
    </lineage>
</organism>
<dbReference type="PANTHER" id="PTHR30572">
    <property type="entry name" value="MEMBRANE COMPONENT OF TRANSPORTER-RELATED"/>
    <property type="match status" value="1"/>
</dbReference>
<dbReference type="InterPro" id="IPR003838">
    <property type="entry name" value="ABC3_permease_C"/>
</dbReference>
<dbReference type="Pfam" id="PF12704">
    <property type="entry name" value="MacB_PCD"/>
    <property type="match status" value="1"/>
</dbReference>
<accession>A0A8J6MY73</accession>
<evidence type="ECO:0000256" key="6">
    <source>
        <dbReference type="ARBA" id="ARBA00038076"/>
    </source>
</evidence>
<name>A0A8J6MY73_9DELT</name>
<evidence type="ECO:0000256" key="3">
    <source>
        <dbReference type="ARBA" id="ARBA00022692"/>
    </source>
</evidence>
<comment type="similarity">
    <text evidence="6">Belongs to the ABC-4 integral membrane protein family.</text>
</comment>
<proteinExistence type="inferred from homology"/>
<feature type="domain" description="ABC3 transporter permease C-terminal" evidence="8">
    <location>
        <begin position="266"/>
        <end position="405"/>
    </location>
</feature>
<dbReference type="EMBL" id="JACNJD010000185">
    <property type="protein sequence ID" value="MBC8177073.1"/>
    <property type="molecule type" value="Genomic_DNA"/>
</dbReference>
<evidence type="ECO:0000256" key="4">
    <source>
        <dbReference type="ARBA" id="ARBA00022989"/>
    </source>
</evidence>
<dbReference type="Pfam" id="PF02687">
    <property type="entry name" value="FtsX"/>
    <property type="match status" value="1"/>
</dbReference>
<dbReference type="GO" id="GO:0022857">
    <property type="term" value="F:transmembrane transporter activity"/>
    <property type="evidence" value="ECO:0007669"/>
    <property type="project" value="TreeGrafter"/>
</dbReference>
<reference evidence="10 11" key="1">
    <citation type="submission" date="2020-08" db="EMBL/GenBank/DDBJ databases">
        <title>Bridging the membrane lipid divide: bacteria of the FCB group superphylum have the potential to synthesize archaeal ether lipids.</title>
        <authorList>
            <person name="Villanueva L."/>
            <person name="Von Meijenfeldt F.A.B."/>
            <person name="Westbye A.B."/>
            <person name="Yadav S."/>
            <person name="Hopmans E.C."/>
            <person name="Dutilh B.E."/>
            <person name="Sinninghe Damste J.S."/>
        </authorList>
    </citation>
    <scope>NUCLEOTIDE SEQUENCE [LARGE SCALE GENOMIC DNA]</scope>
    <source>
        <strain evidence="10">NIOZ-UU27</strain>
    </source>
</reference>
<evidence type="ECO:0000256" key="1">
    <source>
        <dbReference type="ARBA" id="ARBA00004651"/>
    </source>
</evidence>
<evidence type="ECO:0000259" key="9">
    <source>
        <dbReference type="Pfam" id="PF12704"/>
    </source>
</evidence>
<evidence type="ECO:0000256" key="5">
    <source>
        <dbReference type="ARBA" id="ARBA00023136"/>
    </source>
</evidence>
<comment type="subcellular location">
    <subcellularLocation>
        <location evidence="1">Cell membrane</location>
        <topology evidence="1">Multi-pass membrane protein</topology>
    </subcellularLocation>
</comment>
<gene>
    <name evidence="10" type="ORF">H8E19_06665</name>
</gene>
<dbReference type="PANTHER" id="PTHR30572:SF4">
    <property type="entry name" value="ABC TRANSPORTER PERMEASE YTRF"/>
    <property type="match status" value="1"/>
</dbReference>
<comment type="caution">
    <text evidence="10">The sequence shown here is derived from an EMBL/GenBank/DDBJ whole genome shotgun (WGS) entry which is preliminary data.</text>
</comment>